<feature type="signal peptide" evidence="11">
    <location>
        <begin position="1"/>
        <end position="20"/>
    </location>
</feature>
<dbReference type="PANTHER" id="PTHR34501">
    <property type="entry name" value="PROTEIN YDDL-RELATED"/>
    <property type="match status" value="1"/>
</dbReference>
<comment type="subunit">
    <text evidence="2">Homotrimer.</text>
</comment>
<keyword evidence="13" id="KW-1185">Reference proteome</keyword>
<dbReference type="PANTHER" id="PTHR34501:SF9">
    <property type="entry name" value="MAJOR OUTER MEMBRANE PROTEIN P.IA"/>
    <property type="match status" value="1"/>
</dbReference>
<dbReference type="InterPro" id="IPR050298">
    <property type="entry name" value="Gram-neg_bact_OMP"/>
</dbReference>
<dbReference type="EMBL" id="JAIVFP010000001">
    <property type="protein sequence ID" value="MCI4684876.1"/>
    <property type="molecule type" value="Genomic_DNA"/>
</dbReference>
<proteinExistence type="predicted"/>
<organism evidence="12 13">
    <name type="scientific">Candidatus Rhodoblastus alkanivorans</name>
    <dbReference type="NCBI Taxonomy" id="2954117"/>
    <lineage>
        <taxon>Bacteria</taxon>
        <taxon>Pseudomonadati</taxon>
        <taxon>Pseudomonadota</taxon>
        <taxon>Alphaproteobacteria</taxon>
        <taxon>Hyphomicrobiales</taxon>
        <taxon>Rhodoblastaceae</taxon>
        <taxon>Rhodoblastus</taxon>
    </lineage>
</organism>
<keyword evidence="3" id="KW-0813">Transport</keyword>
<comment type="caution">
    <text evidence="12">The sequence shown here is derived from an EMBL/GenBank/DDBJ whole genome shotgun (WGS) entry which is preliminary data.</text>
</comment>
<evidence type="ECO:0000256" key="2">
    <source>
        <dbReference type="ARBA" id="ARBA00011233"/>
    </source>
</evidence>
<evidence type="ECO:0000256" key="6">
    <source>
        <dbReference type="ARBA" id="ARBA00022729"/>
    </source>
</evidence>
<dbReference type="Gene3D" id="2.40.160.10">
    <property type="entry name" value="Porin"/>
    <property type="match status" value="1"/>
</dbReference>
<evidence type="ECO:0000256" key="8">
    <source>
        <dbReference type="ARBA" id="ARBA00023114"/>
    </source>
</evidence>
<evidence type="ECO:0000313" key="12">
    <source>
        <dbReference type="EMBL" id="MCI4684876.1"/>
    </source>
</evidence>
<dbReference type="Proteomes" id="UP001139104">
    <property type="component" value="Unassembled WGS sequence"/>
</dbReference>
<sequence>MKKVIFAQLFAATFATGAEAADILSPKATGAPPPQNSCFSSLWSFLNSSADECPLSYGGLTLFANIDGGYGYEQWGVPLGLSSKKPNYGIQKNSGDTHWLWSPNGISTSVFGVKLNEKLGNGWRLIGVAEGGFSPYTLRLINGPRTLAENNLKKLAQQTSNSDSDRTGQWDNSQGFFGISNRTLGVLTFGRTNALSHSLLTAYDPVASVAFSQLGFSGAYSGFGVNSTTRVNTAVTYRLSYRNLRFAAQTQVGGYNQGNAATAQYQVQIGADIGGLSFDGVLHMAKDAAAFSSYSGSPTPAGYDPNSIVKATLANTRGVELLARYKYGPFRFYAGFIRAVLQNPSNSYPNGMPTGAYGIFVPPGAVTADAFTVPRRYQTVWTGVRYKILSNLSAAAGVYWDTQNDFLPAPGICTGSGSATSSSQCAGGRYSYSFLINYKPLKRIDVYAGAMVSNAYGGTASGYLHTRNIDPMVGVRIRF</sequence>
<name>A0ABS9ZBU4_9HYPH</name>
<keyword evidence="8" id="KW-0626">Porin</keyword>
<dbReference type="CDD" id="cd00342">
    <property type="entry name" value="gram_neg_porins"/>
    <property type="match status" value="1"/>
</dbReference>
<gene>
    <name evidence="12" type="ORF">K2U94_19235</name>
</gene>
<dbReference type="RefSeq" id="WP_243068752.1">
    <property type="nucleotide sequence ID" value="NZ_JAIVFK010000022.1"/>
</dbReference>
<evidence type="ECO:0000256" key="5">
    <source>
        <dbReference type="ARBA" id="ARBA00022692"/>
    </source>
</evidence>
<reference evidence="12" key="1">
    <citation type="journal article" date="2022" name="ISME J.">
        <title>Identification of active gaseous-alkane degraders at natural gas seeps.</title>
        <authorList>
            <person name="Farhan Ul Haque M."/>
            <person name="Hernandez M."/>
            <person name="Crombie A.T."/>
            <person name="Murrell J.C."/>
        </authorList>
    </citation>
    <scope>NUCLEOTIDE SEQUENCE</scope>
    <source>
        <strain evidence="12">PC2</strain>
    </source>
</reference>
<evidence type="ECO:0000256" key="10">
    <source>
        <dbReference type="ARBA" id="ARBA00023237"/>
    </source>
</evidence>
<protein>
    <submittedName>
        <fullName evidence="12">Porin</fullName>
    </submittedName>
</protein>
<accession>A0ABS9ZBU4</accession>
<keyword evidence="4" id="KW-1134">Transmembrane beta strand</keyword>
<evidence type="ECO:0000313" key="13">
    <source>
        <dbReference type="Proteomes" id="UP001139104"/>
    </source>
</evidence>
<comment type="subcellular location">
    <subcellularLocation>
        <location evidence="1">Cell outer membrane</location>
        <topology evidence="1">Multi-pass membrane protein</topology>
    </subcellularLocation>
</comment>
<keyword evidence="5" id="KW-0812">Transmembrane</keyword>
<keyword evidence="10" id="KW-0998">Cell outer membrane</keyword>
<evidence type="ECO:0000256" key="3">
    <source>
        <dbReference type="ARBA" id="ARBA00022448"/>
    </source>
</evidence>
<evidence type="ECO:0000256" key="1">
    <source>
        <dbReference type="ARBA" id="ARBA00004571"/>
    </source>
</evidence>
<keyword evidence="7" id="KW-0406">Ion transport</keyword>
<keyword evidence="6 11" id="KW-0732">Signal</keyword>
<evidence type="ECO:0000256" key="11">
    <source>
        <dbReference type="SAM" id="SignalP"/>
    </source>
</evidence>
<feature type="chain" id="PRO_5045366087" evidence="11">
    <location>
        <begin position="21"/>
        <end position="479"/>
    </location>
</feature>
<dbReference type="InterPro" id="IPR023614">
    <property type="entry name" value="Porin_dom_sf"/>
</dbReference>
<evidence type="ECO:0000256" key="9">
    <source>
        <dbReference type="ARBA" id="ARBA00023136"/>
    </source>
</evidence>
<evidence type="ECO:0000256" key="7">
    <source>
        <dbReference type="ARBA" id="ARBA00023065"/>
    </source>
</evidence>
<keyword evidence="9" id="KW-0472">Membrane</keyword>
<dbReference type="InterPro" id="IPR033900">
    <property type="entry name" value="Gram_neg_porin_domain"/>
</dbReference>
<evidence type="ECO:0000256" key="4">
    <source>
        <dbReference type="ARBA" id="ARBA00022452"/>
    </source>
</evidence>
<dbReference type="SUPFAM" id="SSF56935">
    <property type="entry name" value="Porins"/>
    <property type="match status" value="1"/>
</dbReference>